<keyword evidence="3" id="KW-0408">Iron</keyword>
<reference evidence="7" key="1">
    <citation type="journal article" date="2019" name="Int. J. Syst. Evol. Microbiol.">
        <title>The Global Catalogue of Microorganisms (GCM) 10K type strain sequencing project: providing services to taxonomists for standard genome sequencing and annotation.</title>
        <authorList>
            <consortium name="The Broad Institute Genomics Platform"/>
            <consortium name="The Broad Institute Genome Sequencing Center for Infectious Disease"/>
            <person name="Wu L."/>
            <person name="Ma J."/>
        </authorList>
    </citation>
    <scope>NUCLEOTIDE SEQUENCE [LARGE SCALE GENOMIC DNA]</scope>
    <source>
        <strain evidence="7">JCM 16953</strain>
    </source>
</reference>
<accession>A0ABP7HW89</accession>
<keyword evidence="7" id="KW-1185">Reference proteome</keyword>
<dbReference type="SMART" id="SM00704">
    <property type="entry name" value="ZnF_CDGSH"/>
    <property type="match status" value="1"/>
</dbReference>
<proteinExistence type="predicted"/>
<evidence type="ECO:0000259" key="5">
    <source>
        <dbReference type="SMART" id="SM00704"/>
    </source>
</evidence>
<dbReference type="Proteomes" id="UP001501821">
    <property type="component" value="Unassembled WGS sequence"/>
</dbReference>
<keyword evidence="1" id="KW-0001">2Fe-2S</keyword>
<evidence type="ECO:0000313" key="6">
    <source>
        <dbReference type="EMBL" id="GAA3801861.1"/>
    </source>
</evidence>
<protein>
    <recommendedName>
        <fullName evidence="5">Iron-binding zinc finger CDGSH type domain-containing protein</fullName>
    </recommendedName>
</protein>
<evidence type="ECO:0000256" key="3">
    <source>
        <dbReference type="ARBA" id="ARBA00023004"/>
    </source>
</evidence>
<dbReference type="InterPro" id="IPR018967">
    <property type="entry name" value="FeS-contain_CDGSH-typ"/>
</dbReference>
<dbReference type="RefSeq" id="WP_344771807.1">
    <property type="nucleotide sequence ID" value="NZ_BAABAH010000001.1"/>
</dbReference>
<name>A0ABP7HW89_9ACTN</name>
<evidence type="ECO:0000256" key="4">
    <source>
        <dbReference type="ARBA" id="ARBA00023014"/>
    </source>
</evidence>
<dbReference type="Gene3D" id="3.40.5.90">
    <property type="entry name" value="CDGSH iron-sulfur domain, mitoNEET-type"/>
    <property type="match status" value="1"/>
</dbReference>
<dbReference type="InterPro" id="IPR042216">
    <property type="entry name" value="MitoNEET_CISD"/>
</dbReference>
<keyword evidence="2" id="KW-0479">Metal-binding</keyword>
<evidence type="ECO:0000256" key="2">
    <source>
        <dbReference type="ARBA" id="ARBA00022723"/>
    </source>
</evidence>
<dbReference type="Pfam" id="PF09360">
    <property type="entry name" value="zf-CDGSH"/>
    <property type="match status" value="1"/>
</dbReference>
<gene>
    <name evidence="6" type="ORF">GCM10022242_01090</name>
</gene>
<evidence type="ECO:0000256" key="1">
    <source>
        <dbReference type="ARBA" id="ARBA00022714"/>
    </source>
</evidence>
<evidence type="ECO:0000313" key="7">
    <source>
        <dbReference type="Proteomes" id="UP001501821"/>
    </source>
</evidence>
<keyword evidence="4" id="KW-0411">Iron-sulfur</keyword>
<feature type="domain" description="Iron-binding zinc finger CDGSH type" evidence="5">
    <location>
        <begin position="17"/>
        <end position="60"/>
    </location>
</feature>
<sequence length="68" mass="7356">MTTVSVRQCPGGPLLVRGATQVETEDGELVPVARPVVALCQCGRSGRMPWCDSSHKFGSDGITRRRQD</sequence>
<organism evidence="6 7">
    <name type="scientific">Nocardioides panacisoli</name>
    <dbReference type="NCBI Taxonomy" id="627624"/>
    <lineage>
        <taxon>Bacteria</taxon>
        <taxon>Bacillati</taxon>
        <taxon>Actinomycetota</taxon>
        <taxon>Actinomycetes</taxon>
        <taxon>Propionibacteriales</taxon>
        <taxon>Nocardioidaceae</taxon>
        <taxon>Nocardioides</taxon>
    </lineage>
</organism>
<comment type="caution">
    <text evidence="6">The sequence shown here is derived from an EMBL/GenBank/DDBJ whole genome shotgun (WGS) entry which is preliminary data.</text>
</comment>
<dbReference type="EMBL" id="BAABAH010000001">
    <property type="protein sequence ID" value="GAA3801861.1"/>
    <property type="molecule type" value="Genomic_DNA"/>
</dbReference>